<reference evidence="2" key="2">
    <citation type="submission" date="2025-09" db="UniProtKB">
        <authorList>
            <consortium name="Ensembl"/>
        </authorList>
    </citation>
    <scope>IDENTIFICATION</scope>
</reference>
<feature type="compositionally biased region" description="Basic and acidic residues" evidence="1">
    <location>
        <begin position="463"/>
        <end position="477"/>
    </location>
</feature>
<reference evidence="2" key="1">
    <citation type="submission" date="2025-08" db="UniProtKB">
        <authorList>
            <consortium name="Ensembl"/>
        </authorList>
    </citation>
    <scope>IDENTIFICATION</scope>
</reference>
<dbReference type="Pfam" id="PF17663">
    <property type="entry name" value="DUF5525"/>
    <property type="match status" value="1"/>
</dbReference>
<dbReference type="Ensembl" id="ENSPSTT00000017661.1">
    <property type="protein sequence ID" value="ENSPSTP00000016853.1"/>
    <property type="gene ID" value="ENSPSTG00000012001.1"/>
</dbReference>
<evidence type="ECO:0000313" key="2">
    <source>
        <dbReference type="Ensembl" id="ENSPSTP00000016853.1"/>
    </source>
</evidence>
<dbReference type="InterPro" id="IPR037656">
    <property type="entry name" value="DUF5525"/>
</dbReference>
<evidence type="ECO:0000313" key="3">
    <source>
        <dbReference type="Proteomes" id="UP000694428"/>
    </source>
</evidence>
<dbReference type="Proteomes" id="UP000694428">
    <property type="component" value="Unplaced"/>
</dbReference>
<proteinExistence type="predicted"/>
<feature type="compositionally biased region" description="Basic and acidic residues" evidence="1">
    <location>
        <begin position="859"/>
        <end position="871"/>
    </location>
</feature>
<feature type="region of interest" description="Disordered" evidence="1">
    <location>
        <begin position="423"/>
        <end position="506"/>
    </location>
</feature>
<protein>
    <submittedName>
        <fullName evidence="2">Uncharacterized protein</fullName>
    </submittedName>
</protein>
<feature type="region of interest" description="Disordered" evidence="1">
    <location>
        <begin position="236"/>
        <end position="275"/>
    </location>
</feature>
<sequence length="972" mass="104870">MASKRHSEPLDAVLFHKLPRLEAEPDPGVPSMLCKPDPAPTAGPETHLGYKGSYFSCPQTEGQLLHCLVRQPHSPTGRPGAEQGKNHPPWDPLVAQDKWPSHQSHPFPLKKPPAVPKPVYAAPLCFSPLSSQGGDILQRGPGAVSAVPPPSSVTLSHYYTAFEKYRGPPAVHDQGKAPEIPTCIPDPWMKAHREHPSACYPQPPYPQPPGSFSYKAFGFMVNGKSPPFPSTYLKPPTPRSHYPGPPDGFVSRPAAPGTLPSLKAMGPPRDAEPSPLPPAGYLHPNPGFTFSPMDAVLFTEHHSDGRMAPLEAHGGRVVTRHGSAFHPIHTPQKTPDGLLGPFPKGEAGYSLDKAKTANPVPCQQQAAKGGVGDATKEHFTPCGAICPQERLRDRQSGDASPPSPPMPVINKVFSLAPYREYLEGTEGPTDVPTEHPCGDTPPQNASSGREPAGIKVTPSSLRGEGESCHQKIPEGPKTKPVSPEPPAGGHPGLQDGGGEPTPGDVALDLSLKKSLVTTGSTHTEGMLDPGEKEGPLGQVEVGEDTNVPPQLVESGGDTKPQVPPNQVEVGEDAKAQVPVQLVEVSSKDRSHFQSSAAFMFKKYKILKSWGPPSAPQPSSPPHAWQASPSTSVPQEPCHNPKPVDMPPALPQAPPPTPCHIPAQPCVVSQGFSALHMSLCRIISCSVSASSPELLRDWLRRTEPGDALIWLAFRNAAALFSKLLAQLEAFTFTRKCPFPYVLRAGAIFIPIHVVKEKLFPELPGASVDQVLQKHKVELRPTTLSEEKILRELELKGCTSRMLKLLALKQLPEIYPDLLNLLWHHSIQQQLGRMPPPKIKGHLHSKPRGFLTKTPKMPLLKPKDPPPKTKDVPNKTSRIPHQNPKDAPTKPKDAPPKASCMGTWFFSQENPAPSSGQALRTGTVPPRPRVPIAATGGITDNFVSCRVEVGGWPVEVRFFCAFIDTFTCLYPYDA</sequence>
<dbReference type="PANTHER" id="PTHR28422:SF1">
    <property type="entry name" value="SIMILAR TO HUMAN CHROMOSOME 15 OPEN READING FRAME 39"/>
    <property type="match status" value="1"/>
</dbReference>
<feature type="region of interest" description="Disordered" evidence="1">
    <location>
        <begin position="835"/>
        <end position="896"/>
    </location>
</feature>
<feature type="compositionally biased region" description="Low complexity" evidence="1">
    <location>
        <begin position="849"/>
        <end position="858"/>
    </location>
</feature>
<dbReference type="AlphaFoldDB" id="A0A8C9FK02"/>
<organism evidence="2 3">
    <name type="scientific">Pavo cristatus</name>
    <name type="common">Indian peafowl</name>
    <name type="synonym">Blue peafowl</name>
    <dbReference type="NCBI Taxonomy" id="9049"/>
    <lineage>
        <taxon>Eukaryota</taxon>
        <taxon>Metazoa</taxon>
        <taxon>Chordata</taxon>
        <taxon>Craniata</taxon>
        <taxon>Vertebrata</taxon>
        <taxon>Euteleostomi</taxon>
        <taxon>Archelosauria</taxon>
        <taxon>Archosauria</taxon>
        <taxon>Dinosauria</taxon>
        <taxon>Saurischia</taxon>
        <taxon>Theropoda</taxon>
        <taxon>Coelurosauria</taxon>
        <taxon>Aves</taxon>
        <taxon>Neognathae</taxon>
        <taxon>Galloanserae</taxon>
        <taxon>Galliformes</taxon>
        <taxon>Phasianidae</taxon>
        <taxon>Phasianinae</taxon>
        <taxon>Pavo</taxon>
    </lineage>
</organism>
<keyword evidence="3" id="KW-1185">Reference proteome</keyword>
<feature type="compositionally biased region" description="Pro residues" evidence="1">
    <location>
        <begin position="643"/>
        <end position="655"/>
    </location>
</feature>
<feature type="region of interest" description="Disordered" evidence="1">
    <location>
        <begin position="520"/>
        <end position="574"/>
    </location>
</feature>
<dbReference type="PANTHER" id="PTHR28422">
    <property type="entry name" value="SIMILAR TO HUMAN CHROMOSOME 15 OPEN READING FRAME 39"/>
    <property type="match status" value="1"/>
</dbReference>
<feature type="compositionally biased region" description="Gly residues" evidence="1">
    <location>
        <begin position="489"/>
        <end position="500"/>
    </location>
</feature>
<feature type="region of interest" description="Disordered" evidence="1">
    <location>
        <begin position="72"/>
        <end position="92"/>
    </location>
</feature>
<feature type="region of interest" description="Disordered" evidence="1">
    <location>
        <begin position="390"/>
        <end position="409"/>
    </location>
</feature>
<accession>A0A8C9FK02</accession>
<evidence type="ECO:0000256" key="1">
    <source>
        <dbReference type="SAM" id="MobiDB-lite"/>
    </source>
</evidence>
<feature type="compositionally biased region" description="Pro residues" evidence="1">
    <location>
        <begin position="236"/>
        <end position="246"/>
    </location>
</feature>
<feature type="compositionally biased region" description="Basic and acidic residues" evidence="1">
    <location>
        <begin position="881"/>
        <end position="893"/>
    </location>
</feature>
<feature type="region of interest" description="Disordered" evidence="1">
    <location>
        <begin position="610"/>
        <end position="655"/>
    </location>
</feature>
<name>A0A8C9FK02_PAVCR</name>